<dbReference type="EnsemblProtists" id="EOD39180">
    <property type="protein sequence ID" value="EOD39180"/>
    <property type="gene ID" value="EMIHUDRAFT_223659"/>
</dbReference>
<dbReference type="PANTHER" id="PTHR39321:SF3">
    <property type="entry name" value="PHOSPHOPANTETHEINE ADENYLYLTRANSFERASE"/>
    <property type="match status" value="1"/>
</dbReference>
<dbReference type="AlphaFoldDB" id="A0A0D3KTU5"/>
<reference evidence="9" key="2">
    <citation type="submission" date="2024-10" db="UniProtKB">
        <authorList>
            <consortium name="EnsemblProtists"/>
        </authorList>
    </citation>
    <scope>IDENTIFICATION</scope>
</reference>
<feature type="domain" description="Cytidyltransferase-like" evidence="8">
    <location>
        <begin position="8"/>
        <end position="194"/>
    </location>
</feature>
<proteinExistence type="predicted"/>
<reference evidence="10" key="1">
    <citation type="journal article" date="2013" name="Nature">
        <title>Pan genome of the phytoplankton Emiliania underpins its global distribution.</title>
        <authorList>
            <person name="Read B.A."/>
            <person name="Kegel J."/>
            <person name="Klute M.J."/>
            <person name="Kuo A."/>
            <person name="Lefebvre S.C."/>
            <person name="Maumus F."/>
            <person name="Mayer C."/>
            <person name="Miller J."/>
            <person name="Monier A."/>
            <person name="Salamov A."/>
            <person name="Young J."/>
            <person name="Aguilar M."/>
            <person name="Claverie J.M."/>
            <person name="Frickenhaus S."/>
            <person name="Gonzalez K."/>
            <person name="Herman E.K."/>
            <person name="Lin Y.C."/>
            <person name="Napier J."/>
            <person name="Ogata H."/>
            <person name="Sarno A.F."/>
            <person name="Shmutz J."/>
            <person name="Schroeder D."/>
            <person name="de Vargas C."/>
            <person name="Verret F."/>
            <person name="von Dassow P."/>
            <person name="Valentin K."/>
            <person name="Van de Peer Y."/>
            <person name="Wheeler G."/>
            <person name="Dacks J.B."/>
            <person name="Delwiche C.F."/>
            <person name="Dyhrman S.T."/>
            <person name="Glockner G."/>
            <person name="John U."/>
            <person name="Richards T."/>
            <person name="Worden A.Z."/>
            <person name="Zhang X."/>
            <person name="Grigoriev I.V."/>
            <person name="Allen A.E."/>
            <person name="Bidle K."/>
            <person name="Borodovsky M."/>
            <person name="Bowler C."/>
            <person name="Brownlee C."/>
            <person name="Cock J.M."/>
            <person name="Elias M."/>
            <person name="Gladyshev V.N."/>
            <person name="Groth M."/>
            <person name="Guda C."/>
            <person name="Hadaegh A."/>
            <person name="Iglesias-Rodriguez M.D."/>
            <person name="Jenkins J."/>
            <person name="Jones B.M."/>
            <person name="Lawson T."/>
            <person name="Leese F."/>
            <person name="Lindquist E."/>
            <person name="Lobanov A."/>
            <person name="Lomsadze A."/>
            <person name="Malik S.B."/>
            <person name="Marsh M.E."/>
            <person name="Mackinder L."/>
            <person name="Mock T."/>
            <person name="Mueller-Roeber B."/>
            <person name="Pagarete A."/>
            <person name="Parker M."/>
            <person name="Probert I."/>
            <person name="Quesneville H."/>
            <person name="Raines C."/>
            <person name="Rensing S.A."/>
            <person name="Riano-Pachon D.M."/>
            <person name="Richier S."/>
            <person name="Rokitta S."/>
            <person name="Shiraiwa Y."/>
            <person name="Soanes D.M."/>
            <person name="van der Giezen M."/>
            <person name="Wahlund T.M."/>
            <person name="Williams B."/>
            <person name="Wilson W."/>
            <person name="Wolfe G."/>
            <person name="Wurch L.L."/>
        </authorList>
    </citation>
    <scope>NUCLEOTIDE SEQUENCE</scope>
</reference>
<evidence type="ECO:0000259" key="8">
    <source>
        <dbReference type="Pfam" id="PF01467"/>
    </source>
</evidence>
<dbReference type="eggNOG" id="ENOG502S7Z1">
    <property type="taxonomic scope" value="Eukaryota"/>
</dbReference>
<evidence type="ECO:0000256" key="6">
    <source>
        <dbReference type="ARBA" id="ARBA00022840"/>
    </source>
</evidence>
<evidence type="ECO:0000313" key="10">
    <source>
        <dbReference type="Proteomes" id="UP000013827"/>
    </source>
</evidence>
<evidence type="ECO:0000256" key="3">
    <source>
        <dbReference type="ARBA" id="ARBA00022679"/>
    </source>
</evidence>
<dbReference type="InterPro" id="IPR004821">
    <property type="entry name" value="Cyt_trans-like"/>
</dbReference>
<dbReference type="CDD" id="cd02165">
    <property type="entry name" value="NMNAT"/>
    <property type="match status" value="1"/>
</dbReference>
<keyword evidence="10" id="KW-1185">Reference proteome</keyword>
<keyword evidence="5" id="KW-0547">Nucleotide-binding</keyword>
<evidence type="ECO:0000256" key="2">
    <source>
        <dbReference type="ARBA" id="ARBA00022642"/>
    </source>
</evidence>
<dbReference type="GO" id="GO:0005524">
    <property type="term" value="F:ATP binding"/>
    <property type="evidence" value="ECO:0007669"/>
    <property type="project" value="UniProtKB-KW"/>
</dbReference>
<evidence type="ECO:0000256" key="5">
    <source>
        <dbReference type="ARBA" id="ARBA00022741"/>
    </source>
</evidence>
<name>A0A0D3KTU5_EMIH1</name>
<comment type="pathway">
    <text evidence="1">Cofactor biosynthesis; NAD(+) biosynthesis.</text>
</comment>
<dbReference type="PANTHER" id="PTHR39321">
    <property type="entry name" value="NICOTINATE-NUCLEOTIDE ADENYLYLTRANSFERASE-RELATED"/>
    <property type="match status" value="1"/>
</dbReference>
<dbReference type="SUPFAM" id="SSF52374">
    <property type="entry name" value="Nucleotidylyl transferase"/>
    <property type="match status" value="1"/>
</dbReference>
<dbReference type="Gene3D" id="3.40.50.620">
    <property type="entry name" value="HUPs"/>
    <property type="match status" value="1"/>
</dbReference>
<evidence type="ECO:0000313" key="9">
    <source>
        <dbReference type="EnsemblProtists" id="EOD39180"/>
    </source>
</evidence>
<dbReference type="PaxDb" id="2903-EOD39180"/>
<keyword evidence="2" id="KW-0662">Pyridine nucleotide biosynthesis</keyword>
<dbReference type="GO" id="GO:0009435">
    <property type="term" value="P:NAD+ biosynthetic process"/>
    <property type="evidence" value="ECO:0007669"/>
    <property type="project" value="InterPro"/>
</dbReference>
<dbReference type="STRING" id="2903.R1FJG0"/>
<evidence type="ECO:0000256" key="7">
    <source>
        <dbReference type="ARBA" id="ARBA00023027"/>
    </source>
</evidence>
<dbReference type="RefSeq" id="XP_005791609.1">
    <property type="nucleotide sequence ID" value="XM_005791552.1"/>
</dbReference>
<keyword evidence="3" id="KW-0808">Transferase</keyword>
<dbReference type="InterPro" id="IPR014729">
    <property type="entry name" value="Rossmann-like_a/b/a_fold"/>
</dbReference>
<dbReference type="OMA" id="IDEIWVV"/>
<dbReference type="HOGENOM" id="CLU_069765_3_0_1"/>
<evidence type="ECO:0000256" key="1">
    <source>
        <dbReference type="ARBA" id="ARBA00004790"/>
    </source>
</evidence>
<accession>A0A0D3KTU5</accession>
<dbReference type="UniPathway" id="UPA00253">
    <property type="reaction ID" value="UER00600"/>
</dbReference>
<sequence length="252" mass="28020">MMRRRVAIYGGAFDPPTNGHFSCCSEIIHSGLADEVWITPCGPRPDKPRMIGSAIDRMLMCQLGVNTVYTPTFPVRVCDIETYEEESLATYDTLCRLRRKHADVDFLFVVGSDWLQPGTDLRTWESRDPADPTGKGRIVTGDKLVTEFDFLVLHRPGYDIEDLSAFGPRFNMLTMAGGMKFVTTDISSTQLRKRMGNSLHIREAIGSNEVNLDLVDGLMPPAVLSFILRSGVYNQKAVQEARRRSIAAGATG</sequence>
<dbReference type="Proteomes" id="UP000013827">
    <property type="component" value="Unassembled WGS sequence"/>
</dbReference>
<dbReference type="KEGG" id="ehx:EMIHUDRAFT_223659"/>
<dbReference type="Pfam" id="PF01467">
    <property type="entry name" value="CTP_transf_like"/>
    <property type="match status" value="1"/>
</dbReference>
<evidence type="ECO:0000256" key="4">
    <source>
        <dbReference type="ARBA" id="ARBA00022695"/>
    </source>
</evidence>
<dbReference type="InterPro" id="IPR005248">
    <property type="entry name" value="NadD/NMNAT"/>
</dbReference>
<keyword evidence="4" id="KW-0548">Nucleotidyltransferase</keyword>
<keyword evidence="7" id="KW-0520">NAD</keyword>
<organism evidence="9 10">
    <name type="scientific">Emiliania huxleyi (strain CCMP1516)</name>
    <dbReference type="NCBI Taxonomy" id="280463"/>
    <lineage>
        <taxon>Eukaryota</taxon>
        <taxon>Haptista</taxon>
        <taxon>Haptophyta</taxon>
        <taxon>Prymnesiophyceae</taxon>
        <taxon>Isochrysidales</taxon>
        <taxon>Noelaerhabdaceae</taxon>
        <taxon>Emiliania</taxon>
    </lineage>
</organism>
<dbReference type="GO" id="GO:0070566">
    <property type="term" value="F:adenylyltransferase activity"/>
    <property type="evidence" value="ECO:0007669"/>
    <property type="project" value="UniProtKB-ARBA"/>
</dbReference>
<protein>
    <recommendedName>
        <fullName evidence="8">Cytidyltransferase-like domain-containing protein</fullName>
    </recommendedName>
</protein>
<keyword evidence="6" id="KW-0067">ATP-binding</keyword>
<dbReference type="GeneID" id="17284450"/>